<dbReference type="Proteomes" id="UP001278766">
    <property type="component" value="Unassembled WGS sequence"/>
</dbReference>
<keyword evidence="3" id="KW-1185">Reference proteome</keyword>
<dbReference type="GeneID" id="87845000"/>
<dbReference type="RefSeq" id="XP_062658958.1">
    <property type="nucleotide sequence ID" value="XM_062808052.1"/>
</dbReference>
<evidence type="ECO:0000313" key="2">
    <source>
        <dbReference type="EMBL" id="KAK3295444.1"/>
    </source>
</evidence>
<name>A0AAE0LSQ1_9PEZI</name>
<reference evidence="2" key="1">
    <citation type="journal article" date="2023" name="Mol. Phylogenet. Evol.">
        <title>Genome-scale phylogeny and comparative genomics of the fungal order Sordariales.</title>
        <authorList>
            <person name="Hensen N."/>
            <person name="Bonometti L."/>
            <person name="Westerberg I."/>
            <person name="Brannstrom I.O."/>
            <person name="Guillou S."/>
            <person name="Cros-Aarteil S."/>
            <person name="Calhoun S."/>
            <person name="Haridas S."/>
            <person name="Kuo A."/>
            <person name="Mondo S."/>
            <person name="Pangilinan J."/>
            <person name="Riley R."/>
            <person name="LaButti K."/>
            <person name="Andreopoulos B."/>
            <person name="Lipzen A."/>
            <person name="Chen C."/>
            <person name="Yan M."/>
            <person name="Daum C."/>
            <person name="Ng V."/>
            <person name="Clum A."/>
            <person name="Steindorff A."/>
            <person name="Ohm R.A."/>
            <person name="Martin F."/>
            <person name="Silar P."/>
            <person name="Natvig D.O."/>
            <person name="Lalanne C."/>
            <person name="Gautier V."/>
            <person name="Ament-Velasquez S.L."/>
            <person name="Kruys A."/>
            <person name="Hutchinson M.I."/>
            <person name="Powell A.J."/>
            <person name="Barry K."/>
            <person name="Miller A.N."/>
            <person name="Grigoriev I.V."/>
            <person name="Debuchy R."/>
            <person name="Gladieux P."/>
            <person name="Hiltunen Thoren M."/>
            <person name="Johannesson H."/>
        </authorList>
    </citation>
    <scope>NUCLEOTIDE SEQUENCE</scope>
    <source>
        <strain evidence="2">CBS 168.71</strain>
    </source>
</reference>
<dbReference type="EMBL" id="JAUEPN010000004">
    <property type="protein sequence ID" value="KAK3295444.1"/>
    <property type="molecule type" value="Genomic_DNA"/>
</dbReference>
<dbReference type="AlphaFoldDB" id="A0AAE0LSQ1"/>
<gene>
    <name evidence="2" type="ORF">B0H64DRAFT_474402</name>
</gene>
<evidence type="ECO:0000256" key="1">
    <source>
        <dbReference type="SAM" id="SignalP"/>
    </source>
</evidence>
<keyword evidence="1" id="KW-0732">Signal</keyword>
<proteinExistence type="predicted"/>
<feature type="signal peptide" evidence="1">
    <location>
        <begin position="1"/>
        <end position="17"/>
    </location>
</feature>
<accession>A0AAE0LSQ1</accession>
<reference evidence="2" key="2">
    <citation type="submission" date="2023-06" db="EMBL/GenBank/DDBJ databases">
        <authorList>
            <consortium name="Lawrence Berkeley National Laboratory"/>
            <person name="Haridas S."/>
            <person name="Hensen N."/>
            <person name="Bonometti L."/>
            <person name="Westerberg I."/>
            <person name="Brannstrom I.O."/>
            <person name="Guillou S."/>
            <person name="Cros-Aarteil S."/>
            <person name="Calhoun S."/>
            <person name="Kuo A."/>
            <person name="Mondo S."/>
            <person name="Pangilinan J."/>
            <person name="Riley R."/>
            <person name="Labutti K."/>
            <person name="Andreopoulos B."/>
            <person name="Lipzen A."/>
            <person name="Chen C."/>
            <person name="Yanf M."/>
            <person name="Daum C."/>
            <person name="Ng V."/>
            <person name="Clum A."/>
            <person name="Steindorff A."/>
            <person name="Ohm R."/>
            <person name="Martin F."/>
            <person name="Silar P."/>
            <person name="Natvig D."/>
            <person name="Lalanne C."/>
            <person name="Gautier V."/>
            <person name="Ament-Velasquez S.L."/>
            <person name="Kruys A."/>
            <person name="Hutchinson M.I."/>
            <person name="Powell A.J."/>
            <person name="Barry K."/>
            <person name="Miller A.N."/>
            <person name="Grigoriev I.V."/>
            <person name="Debuchy R."/>
            <person name="Gladieux P."/>
            <person name="Thoren M.H."/>
            <person name="Johannesson H."/>
        </authorList>
    </citation>
    <scope>NUCLEOTIDE SEQUENCE</scope>
    <source>
        <strain evidence="2">CBS 168.71</strain>
    </source>
</reference>
<sequence>MQFSTILVLAFAGLGLAAPAPQKRGEPTPAQLKRIKAQEAVGMSCSDRGDGIFVCVDFQGGDCFITRDGGGNCLF</sequence>
<organism evidence="2 3">
    <name type="scientific">Chaetomium fimeti</name>
    <dbReference type="NCBI Taxonomy" id="1854472"/>
    <lineage>
        <taxon>Eukaryota</taxon>
        <taxon>Fungi</taxon>
        <taxon>Dikarya</taxon>
        <taxon>Ascomycota</taxon>
        <taxon>Pezizomycotina</taxon>
        <taxon>Sordariomycetes</taxon>
        <taxon>Sordariomycetidae</taxon>
        <taxon>Sordariales</taxon>
        <taxon>Chaetomiaceae</taxon>
        <taxon>Chaetomium</taxon>
    </lineage>
</organism>
<comment type="caution">
    <text evidence="2">The sequence shown here is derived from an EMBL/GenBank/DDBJ whole genome shotgun (WGS) entry which is preliminary data.</text>
</comment>
<protein>
    <submittedName>
        <fullName evidence="2">Uncharacterized protein</fullName>
    </submittedName>
</protein>
<feature type="chain" id="PRO_5042294563" evidence="1">
    <location>
        <begin position="18"/>
        <end position="75"/>
    </location>
</feature>
<evidence type="ECO:0000313" key="3">
    <source>
        <dbReference type="Proteomes" id="UP001278766"/>
    </source>
</evidence>